<feature type="domain" description="TonB C-terminal" evidence="1">
    <location>
        <begin position="205"/>
        <end position="275"/>
    </location>
</feature>
<proteinExistence type="predicted"/>
<dbReference type="PANTHER" id="PTHR33446:SF2">
    <property type="entry name" value="PROTEIN TONB"/>
    <property type="match status" value="1"/>
</dbReference>
<sequence>MENYHKITIPEPCHEDWNKMTPKDNGRFCLNCSKTVVDFTSMMPEEIQHFFIQNQNKNVCGRFRKSQLDTITIQIPSRVLYTQTNYYRMFVLALFVSMGTTLFSCADKDGNKNKIDKIEIVDNASQNEDDNEPVSWCYGHEFESKKRTEKTVEDSDVHVTMGVLLPPRLDERGRFQYHMVYSSADLDVLPAPENGMESFYDFFNKEYVAQNKTEKFRGEISILFVIEEDGSLSNFNIVKNTPKDIGEKAINVLKKAPNWIPGKLNGRIVRSSYTLQMTLKKDSEDYHSMAIGEIAPVDAGQKSGDIPIDYDGLFNTFSLDKMPNPEGGINKFYSFVNANYIIPKNINRTGKIYLAFVVEKDGTLSTFKILRDAGPGTGEEAIRVLKMSPKWIPGKLNNRAVRSNMTLPISFKK</sequence>
<dbReference type="RefSeq" id="WP_379814922.1">
    <property type="nucleotide sequence ID" value="NZ_JBHUDZ010000012.1"/>
</dbReference>
<dbReference type="EMBL" id="JBHUDZ010000012">
    <property type="protein sequence ID" value="MFD1603740.1"/>
    <property type="molecule type" value="Genomic_DNA"/>
</dbReference>
<dbReference type="Proteomes" id="UP001597138">
    <property type="component" value="Unassembled WGS sequence"/>
</dbReference>
<protein>
    <submittedName>
        <fullName evidence="2">Energy transducer TonB</fullName>
    </submittedName>
</protein>
<dbReference type="InterPro" id="IPR051045">
    <property type="entry name" value="TonB-dependent_transducer"/>
</dbReference>
<keyword evidence="3" id="KW-1185">Reference proteome</keyword>
<evidence type="ECO:0000313" key="3">
    <source>
        <dbReference type="Proteomes" id="UP001597138"/>
    </source>
</evidence>
<evidence type="ECO:0000313" key="2">
    <source>
        <dbReference type="EMBL" id="MFD1603740.1"/>
    </source>
</evidence>
<evidence type="ECO:0000259" key="1">
    <source>
        <dbReference type="Pfam" id="PF03544"/>
    </source>
</evidence>
<dbReference type="PANTHER" id="PTHR33446">
    <property type="entry name" value="PROTEIN TONB-RELATED"/>
    <property type="match status" value="1"/>
</dbReference>
<organism evidence="2 3">
    <name type="scientific">Flavobacterium artemisiae</name>
    <dbReference type="NCBI Taxonomy" id="2126556"/>
    <lineage>
        <taxon>Bacteria</taxon>
        <taxon>Pseudomonadati</taxon>
        <taxon>Bacteroidota</taxon>
        <taxon>Flavobacteriia</taxon>
        <taxon>Flavobacteriales</taxon>
        <taxon>Flavobacteriaceae</taxon>
        <taxon>Flavobacterium</taxon>
    </lineage>
</organism>
<reference evidence="3" key="1">
    <citation type="journal article" date="2019" name="Int. J. Syst. Evol. Microbiol.">
        <title>The Global Catalogue of Microorganisms (GCM) 10K type strain sequencing project: providing services to taxonomists for standard genome sequencing and annotation.</title>
        <authorList>
            <consortium name="The Broad Institute Genomics Platform"/>
            <consortium name="The Broad Institute Genome Sequencing Center for Infectious Disease"/>
            <person name="Wu L."/>
            <person name="Ma J."/>
        </authorList>
    </citation>
    <scope>NUCLEOTIDE SEQUENCE [LARGE SCALE GENOMIC DNA]</scope>
    <source>
        <strain evidence="3">CCUG 70865</strain>
    </source>
</reference>
<dbReference type="Pfam" id="PF03544">
    <property type="entry name" value="TonB_C"/>
    <property type="match status" value="2"/>
</dbReference>
<comment type="caution">
    <text evidence="2">The sequence shown here is derived from an EMBL/GenBank/DDBJ whole genome shotgun (WGS) entry which is preliminary data.</text>
</comment>
<accession>A0ABW4HGG6</accession>
<feature type="domain" description="TonB C-terminal" evidence="1">
    <location>
        <begin position="347"/>
        <end position="412"/>
    </location>
</feature>
<gene>
    <name evidence="2" type="ORF">ACFSC2_13425</name>
</gene>
<name>A0ABW4HGG6_9FLAO</name>
<dbReference type="Gene3D" id="3.30.1150.10">
    <property type="match status" value="2"/>
</dbReference>
<dbReference type="InterPro" id="IPR037682">
    <property type="entry name" value="TonB_C"/>
</dbReference>
<dbReference type="SUPFAM" id="SSF74653">
    <property type="entry name" value="TolA/TonB C-terminal domain"/>
    <property type="match status" value="2"/>
</dbReference>